<feature type="domain" description="AB hydrolase-1" evidence="1">
    <location>
        <begin position="34"/>
        <end position="229"/>
    </location>
</feature>
<dbReference type="Pfam" id="PF12697">
    <property type="entry name" value="Abhydrolase_6"/>
    <property type="match status" value="1"/>
</dbReference>
<dbReference type="InterPro" id="IPR000073">
    <property type="entry name" value="AB_hydrolase_1"/>
</dbReference>
<dbReference type="Gene3D" id="3.40.50.1820">
    <property type="entry name" value="alpha/beta hydrolase"/>
    <property type="match status" value="1"/>
</dbReference>
<gene>
    <name evidence="2" type="ORF">LX16_0855</name>
</gene>
<dbReference type="PANTHER" id="PTHR12277">
    <property type="entry name" value="ALPHA/BETA HYDROLASE DOMAIN-CONTAINING PROTEIN"/>
    <property type="match status" value="1"/>
</dbReference>
<dbReference type="GO" id="GO:0016787">
    <property type="term" value="F:hydrolase activity"/>
    <property type="evidence" value="ECO:0007669"/>
    <property type="project" value="UniProtKB-KW"/>
</dbReference>
<proteinExistence type="predicted"/>
<dbReference type="Proteomes" id="UP000321617">
    <property type="component" value="Unassembled WGS sequence"/>
</dbReference>
<protein>
    <submittedName>
        <fullName evidence="2">Alpha/beta hydrolase family protein</fullName>
    </submittedName>
</protein>
<dbReference type="SUPFAM" id="SSF53474">
    <property type="entry name" value="alpha/beta-Hydrolases"/>
    <property type="match status" value="1"/>
</dbReference>
<reference evidence="2 3" key="1">
    <citation type="journal article" date="2013" name="Stand. Genomic Sci.">
        <title>Genomic Encyclopedia of Type Strains, Phase I: The one thousand microbial genomes (KMG-I) project.</title>
        <authorList>
            <person name="Kyrpides N.C."/>
            <person name="Woyke T."/>
            <person name="Eisen J.A."/>
            <person name="Garrity G."/>
            <person name="Lilburn T.G."/>
            <person name="Beck B.J."/>
            <person name="Whitman W.B."/>
            <person name="Hugenholtz P."/>
            <person name="Klenk H.P."/>
        </authorList>
    </citation>
    <scope>NUCLEOTIDE SEQUENCE [LARGE SCALE GENOMIC DNA]</scope>
    <source>
        <strain evidence="2 3">DSM 45044</strain>
    </source>
</reference>
<evidence type="ECO:0000313" key="3">
    <source>
        <dbReference type="Proteomes" id="UP000321617"/>
    </source>
</evidence>
<evidence type="ECO:0000313" key="2">
    <source>
        <dbReference type="EMBL" id="TWJ15156.1"/>
    </source>
</evidence>
<dbReference type="InterPro" id="IPR029058">
    <property type="entry name" value="AB_hydrolase_fold"/>
</dbReference>
<dbReference type="AlphaFoldDB" id="A0A562VBA5"/>
<comment type="caution">
    <text evidence="2">The sequence shown here is derived from an EMBL/GenBank/DDBJ whole genome shotgun (WGS) entry which is preliminary data.</text>
</comment>
<dbReference type="RefSeq" id="WP_147133385.1">
    <property type="nucleotide sequence ID" value="NZ_BAABIJ010000001.1"/>
</dbReference>
<dbReference type="OrthoDB" id="3366103at2"/>
<dbReference type="PANTHER" id="PTHR12277:SF79">
    <property type="entry name" value="XAA-PRO DIPEPTIDYL-PEPTIDASE-RELATED"/>
    <property type="match status" value="1"/>
</dbReference>
<sequence>MSRPSTESTLFLRTGDGVRISARYLPKDSDTAFVVGHGFSGSWRNPRARAIAGILHGRAALLAIDFRGHGGSTGVSTVGDLEVHDVQAAVEFLRERGHRRIAVVGFSMGAAVAVRHAGLFGGVAAVAAVSGPAHWYYRGTPRMRLLHLAVERRLGRAVSRLALRTRISAAGWRTVPAPPWELAGKISPAPLLVVHGTEDRFFPLRHAHALYAAAAEPKELWIEPGMGHAESAMTPALVGRLGDWLTDAVSNGAVPPGS</sequence>
<keyword evidence="3" id="KW-1185">Reference proteome</keyword>
<keyword evidence="2" id="KW-0378">Hydrolase</keyword>
<accession>A0A562VBA5</accession>
<name>A0A562VBA5_9ACTN</name>
<evidence type="ECO:0000259" key="1">
    <source>
        <dbReference type="Pfam" id="PF12697"/>
    </source>
</evidence>
<dbReference type="EMBL" id="VLLL01000005">
    <property type="protein sequence ID" value="TWJ15156.1"/>
    <property type="molecule type" value="Genomic_DNA"/>
</dbReference>
<organism evidence="2 3">
    <name type="scientific">Stackebrandtia albiflava</name>
    <dbReference type="NCBI Taxonomy" id="406432"/>
    <lineage>
        <taxon>Bacteria</taxon>
        <taxon>Bacillati</taxon>
        <taxon>Actinomycetota</taxon>
        <taxon>Actinomycetes</taxon>
        <taxon>Glycomycetales</taxon>
        <taxon>Glycomycetaceae</taxon>
        <taxon>Stackebrandtia</taxon>
    </lineage>
</organism>